<evidence type="ECO:0000256" key="4">
    <source>
        <dbReference type="ARBA" id="ARBA00022679"/>
    </source>
</evidence>
<dbReference type="Pfam" id="PF03360">
    <property type="entry name" value="Glyco_transf_43"/>
    <property type="match status" value="1"/>
</dbReference>
<feature type="region of interest" description="Disordered" evidence="15">
    <location>
        <begin position="1"/>
        <end position="104"/>
    </location>
</feature>
<evidence type="ECO:0000256" key="13">
    <source>
        <dbReference type="PIRSR" id="PIRSR605027-4"/>
    </source>
</evidence>
<dbReference type="PANTHER" id="PTHR10896">
    <property type="entry name" value="GALACTOSYLGALACTOSYLXYLOSYLPROTEIN 3-BETA-GLUCURONOSYLTRANSFERASE BETA-1,3-GLUCURONYLTRANSFERASE"/>
    <property type="match status" value="1"/>
</dbReference>
<keyword evidence="12" id="KW-0479">Metal-binding</keyword>
<evidence type="ECO:0000256" key="12">
    <source>
        <dbReference type="PIRSR" id="PIRSR605027-3"/>
    </source>
</evidence>
<keyword evidence="10" id="KW-0325">Glycoprotein</keyword>
<evidence type="ECO:0000256" key="6">
    <source>
        <dbReference type="ARBA" id="ARBA00022968"/>
    </source>
</evidence>
<feature type="region of interest" description="Disordered" evidence="15">
    <location>
        <begin position="155"/>
        <end position="175"/>
    </location>
</feature>
<dbReference type="PANTHER" id="PTHR10896:SF65">
    <property type="entry name" value="GALACTOSYLGALACTOSYLXYLOSYLPROTEIN 3-BETA-GLUCURONOSYLTRANSFERASE 3"/>
    <property type="match status" value="1"/>
</dbReference>
<reference evidence="16" key="2">
    <citation type="submission" date="2020-10" db="EMBL/GenBank/DDBJ databases">
        <authorList>
            <person name="Cooper E.A."/>
            <person name="Brenton Z.W."/>
            <person name="Flinn B.S."/>
            <person name="Jenkins J."/>
            <person name="Shu S."/>
            <person name="Flowers D."/>
            <person name="Luo F."/>
            <person name="Wang Y."/>
            <person name="Xia P."/>
            <person name="Barry K."/>
            <person name="Daum C."/>
            <person name="Lipzen A."/>
            <person name="Yoshinaga Y."/>
            <person name="Schmutz J."/>
            <person name="Saski C."/>
            <person name="Vermerris W."/>
            <person name="Kresovich S."/>
        </authorList>
    </citation>
    <scope>NUCLEOTIDE SEQUENCE</scope>
</reference>
<dbReference type="EC" id="2.4.-.-" evidence="14"/>
<name>A0A921UM66_SORBI</name>
<accession>A0A921UM66</accession>
<keyword evidence="12" id="KW-0464">Manganese</keyword>
<evidence type="ECO:0000256" key="10">
    <source>
        <dbReference type="ARBA" id="ARBA00023180"/>
    </source>
</evidence>
<evidence type="ECO:0000256" key="9">
    <source>
        <dbReference type="ARBA" id="ARBA00023136"/>
    </source>
</evidence>
<dbReference type="GO" id="GO:0046872">
    <property type="term" value="F:metal ion binding"/>
    <property type="evidence" value="ECO:0007669"/>
    <property type="project" value="UniProtKB-KW"/>
</dbReference>
<keyword evidence="7 14" id="KW-1133">Transmembrane helix</keyword>
<feature type="site" description="Interaction with galactose moiety of substrate glycoprotein" evidence="13">
    <location>
        <position position="327"/>
    </location>
</feature>
<feature type="region of interest" description="Disordered" evidence="15">
    <location>
        <begin position="239"/>
        <end position="266"/>
    </location>
</feature>
<dbReference type="GO" id="GO:0000139">
    <property type="term" value="C:Golgi membrane"/>
    <property type="evidence" value="ECO:0007669"/>
    <property type="project" value="UniProtKB-SubCell"/>
</dbReference>
<evidence type="ECO:0000256" key="14">
    <source>
        <dbReference type="RuleBase" id="RU363127"/>
    </source>
</evidence>
<keyword evidence="8 14" id="KW-0333">Golgi apparatus</keyword>
<comment type="cofactor">
    <cofactor evidence="12">
        <name>Mn(2+)</name>
        <dbReference type="ChEBI" id="CHEBI:29035"/>
    </cofactor>
</comment>
<keyword evidence="4 14" id="KW-0808">Transferase</keyword>
<evidence type="ECO:0000256" key="5">
    <source>
        <dbReference type="ARBA" id="ARBA00022692"/>
    </source>
</evidence>
<gene>
    <name evidence="16" type="ORF">BDA96_03G135600</name>
</gene>
<dbReference type="InterPro" id="IPR005027">
    <property type="entry name" value="Glyco_trans_43"/>
</dbReference>
<evidence type="ECO:0000256" key="15">
    <source>
        <dbReference type="SAM" id="MobiDB-lite"/>
    </source>
</evidence>
<dbReference type="EMBL" id="CM027682">
    <property type="protein sequence ID" value="KAG0537282.1"/>
    <property type="molecule type" value="Genomic_DNA"/>
</dbReference>
<evidence type="ECO:0000256" key="7">
    <source>
        <dbReference type="ARBA" id="ARBA00022989"/>
    </source>
</evidence>
<organism evidence="16 17">
    <name type="scientific">Sorghum bicolor</name>
    <name type="common">Sorghum</name>
    <name type="synonym">Sorghum vulgare</name>
    <dbReference type="NCBI Taxonomy" id="4558"/>
    <lineage>
        <taxon>Eukaryota</taxon>
        <taxon>Viridiplantae</taxon>
        <taxon>Streptophyta</taxon>
        <taxon>Embryophyta</taxon>
        <taxon>Tracheophyta</taxon>
        <taxon>Spermatophyta</taxon>
        <taxon>Magnoliopsida</taxon>
        <taxon>Liliopsida</taxon>
        <taxon>Poales</taxon>
        <taxon>Poaceae</taxon>
        <taxon>PACMAD clade</taxon>
        <taxon>Panicoideae</taxon>
        <taxon>Andropogonodae</taxon>
        <taxon>Andropogoneae</taxon>
        <taxon>Sorghinae</taxon>
        <taxon>Sorghum</taxon>
    </lineage>
</organism>
<protein>
    <recommendedName>
        <fullName evidence="14">Glycosyltransferases</fullName>
        <ecNumber evidence="14">2.4.-.-</ecNumber>
    </recommendedName>
</protein>
<feature type="compositionally biased region" description="Basic and acidic residues" evidence="15">
    <location>
        <begin position="242"/>
        <end position="265"/>
    </location>
</feature>
<dbReference type="SUPFAM" id="SSF53448">
    <property type="entry name" value="Nucleotide-diphospho-sugar transferases"/>
    <property type="match status" value="1"/>
</dbReference>
<dbReference type="InterPro" id="IPR029044">
    <property type="entry name" value="Nucleotide-diphossugar_trans"/>
</dbReference>
<dbReference type="Proteomes" id="UP000807115">
    <property type="component" value="Chromosome 3"/>
</dbReference>
<evidence type="ECO:0000256" key="11">
    <source>
        <dbReference type="ARBA" id="ARBA00023316"/>
    </source>
</evidence>
<evidence type="ECO:0000256" key="3">
    <source>
        <dbReference type="ARBA" id="ARBA00022676"/>
    </source>
</evidence>
<evidence type="ECO:0000313" key="16">
    <source>
        <dbReference type="EMBL" id="KAG0537282.1"/>
    </source>
</evidence>
<comment type="subcellular location">
    <subcellularLocation>
        <location evidence="1 14">Golgi apparatus membrane</location>
        <topology evidence="1 14">Single-pass type II membrane protein</topology>
    </subcellularLocation>
</comment>
<evidence type="ECO:0000256" key="8">
    <source>
        <dbReference type="ARBA" id="ARBA00023034"/>
    </source>
</evidence>
<dbReference type="CDD" id="cd00218">
    <property type="entry name" value="GlcAT-I"/>
    <property type="match status" value="1"/>
</dbReference>
<keyword evidence="3" id="KW-0328">Glycosyltransferase</keyword>
<keyword evidence="6 14" id="KW-0735">Signal-anchor</keyword>
<evidence type="ECO:0000256" key="2">
    <source>
        <dbReference type="ARBA" id="ARBA00007706"/>
    </source>
</evidence>
<evidence type="ECO:0000313" key="17">
    <source>
        <dbReference type="Proteomes" id="UP000807115"/>
    </source>
</evidence>
<dbReference type="Gene3D" id="3.90.550.10">
    <property type="entry name" value="Spore Coat Polysaccharide Biosynthesis Protein SpsA, Chain A"/>
    <property type="match status" value="1"/>
</dbReference>
<comment type="similarity">
    <text evidence="2 14">Belongs to the glycosyltransferase 43 family.</text>
</comment>
<sequence length="445" mass="50016">MTSKEQRMPTRRGPRPVHPQVHVTTPRLHATATARANKKPATKSVSVHLCSALRRHPRLSPTKSQKPCHLLPASPHSPPASCPKHSGTPEGHHRTRATPQHSNRTMAALPPFSPRRPFSSPCFILCFLLGFVAGLFPFAHRHLHLDLHHLPLPVPDPPPTPPPAAPTQAAPTPPPTTTTLIVVTPTRARPLQAYYLHRLAHTLRLVPQPLLWLVVDRGAATRETAALLRGCGLMYRHLPSSHRGDAPDDARRRGATHEHPAERGLQRRQRNAALDHIEHHRIHGLVYFADEDNVYSLDLFHQLRGIRSFGTWPVAMLGVGKSKTLLEGPVCDSSQVVGWHTNERDKRQRRFHVNTSGFAFNSSMLWDADKRAHQAWNYIRLLDTVRDGFQATTFVEQLVEDETYMEGIPTGCSKIMNVNLHLEDKHLVYPKGWQMTENLDVLIPL</sequence>
<feature type="transmembrane region" description="Helical" evidence="14">
    <location>
        <begin position="122"/>
        <end position="139"/>
    </location>
</feature>
<dbReference type="GO" id="GO:0071555">
    <property type="term" value="P:cell wall organization"/>
    <property type="evidence" value="ECO:0007669"/>
    <property type="project" value="UniProtKB-KW"/>
</dbReference>
<evidence type="ECO:0000256" key="1">
    <source>
        <dbReference type="ARBA" id="ARBA00004323"/>
    </source>
</evidence>
<comment type="function">
    <text evidence="14">Involved in the synthesis of glucuronoxylan hemicellulose in secondary cell walls.</text>
</comment>
<keyword evidence="11 14" id="KW-0961">Cell wall biogenesis/degradation</keyword>
<comment type="caution">
    <text evidence="16">The sequence shown here is derived from an EMBL/GenBank/DDBJ whole genome shotgun (WGS) entry which is preliminary data.</text>
</comment>
<dbReference type="GO" id="GO:0015018">
    <property type="term" value="F:galactosylgalactosylxylosylprotein 3-beta-glucuronosyltransferase activity"/>
    <property type="evidence" value="ECO:0007669"/>
    <property type="project" value="InterPro"/>
</dbReference>
<keyword evidence="5 14" id="KW-0812">Transmembrane</keyword>
<feature type="binding site" evidence="12">
    <location>
        <position position="292"/>
    </location>
    <ligand>
        <name>Mn(2+)</name>
        <dbReference type="ChEBI" id="CHEBI:29035"/>
    </ligand>
</feature>
<proteinExistence type="inferred from homology"/>
<dbReference type="AlphaFoldDB" id="A0A921UM66"/>
<reference evidence="16" key="1">
    <citation type="journal article" date="2019" name="BMC Genomics">
        <title>A new reference genome for Sorghum bicolor reveals high levels of sequence similarity between sweet and grain genotypes: implications for the genetics of sugar metabolism.</title>
        <authorList>
            <person name="Cooper E.A."/>
            <person name="Brenton Z.W."/>
            <person name="Flinn B.S."/>
            <person name="Jenkins J."/>
            <person name="Shu S."/>
            <person name="Flowers D."/>
            <person name="Luo F."/>
            <person name="Wang Y."/>
            <person name="Xia P."/>
            <person name="Barry K."/>
            <person name="Daum C."/>
            <person name="Lipzen A."/>
            <person name="Yoshinaga Y."/>
            <person name="Schmutz J."/>
            <person name="Saski C."/>
            <person name="Vermerris W."/>
            <person name="Kresovich S."/>
        </authorList>
    </citation>
    <scope>NUCLEOTIDE SEQUENCE</scope>
</reference>
<keyword evidence="9 14" id="KW-0472">Membrane</keyword>
<dbReference type="FunFam" id="3.90.550.10:FF:000064">
    <property type="entry name" value="Glycosyltransferases"/>
    <property type="match status" value="1"/>
</dbReference>